<dbReference type="OrthoDB" id="2056845at2"/>
<accession>A0A264W1K3</accession>
<dbReference type="EMBL" id="NOKQ01000227">
    <property type="protein sequence ID" value="OZS77462.1"/>
    <property type="molecule type" value="Genomic_DNA"/>
</dbReference>
<dbReference type="NCBIfam" id="TIGR04226">
    <property type="entry name" value="RrgB_K2N_iso_D2"/>
    <property type="match status" value="1"/>
</dbReference>
<feature type="non-terminal residue" evidence="1">
    <location>
        <position position="96"/>
    </location>
</feature>
<organism evidence="1 2">
    <name type="scientific">Tetzosporium hominis</name>
    <dbReference type="NCBI Taxonomy" id="2020506"/>
    <lineage>
        <taxon>Bacteria</taxon>
        <taxon>Bacillati</taxon>
        <taxon>Bacillota</taxon>
        <taxon>Bacilli</taxon>
        <taxon>Bacillales</taxon>
        <taxon>Caryophanaceae</taxon>
        <taxon>Tetzosporium</taxon>
    </lineage>
</organism>
<feature type="non-terminal residue" evidence="1">
    <location>
        <position position="1"/>
    </location>
</feature>
<dbReference type="Proteomes" id="UP000217065">
    <property type="component" value="Unassembled WGS sequence"/>
</dbReference>
<reference evidence="1 2" key="1">
    <citation type="submission" date="2017-07" db="EMBL/GenBank/DDBJ databases">
        <title>Tetzosporium hominis gen.nov. sp.nov.</title>
        <authorList>
            <person name="Tetz G."/>
            <person name="Tetz V."/>
        </authorList>
    </citation>
    <scope>NUCLEOTIDE SEQUENCE [LARGE SCALE GENOMIC DNA]</scope>
    <source>
        <strain evidence="1 2">VT-49</strain>
    </source>
</reference>
<protein>
    <submittedName>
        <fullName evidence="1">Uncharacterized protein</fullName>
    </submittedName>
</protein>
<dbReference type="InterPro" id="IPR026466">
    <property type="entry name" value="Fim_isopep_form_D2_dom"/>
</dbReference>
<name>A0A264W1K3_9BACL</name>
<keyword evidence="2" id="KW-1185">Reference proteome</keyword>
<comment type="caution">
    <text evidence="1">The sequence shown here is derived from an EMBL/GenBank/DDBJ whole genome shotgun (WGS) entry which is preliminary data.</text>
</comment>
<evidence type="ECO:0000313" key="1">
    <source>
        <dbReference type="EMBL" id="OZS77462.1"/>
    </source>
</evidence>
<dbReference type="AlphaFoldDB" id="A0A264W1K3"/>
<dbReference type="Gene3D" id="2.60.40.740">
    <property type="match status" value="1"/>
</dbReference>
<dbReference type="RefSeq" id="WP_133079827.1">
    <property type="nucleotide sequence ID" value="NZ_NOKQ01000227.1"/>
</dbReference>
<gene>
    <name evidence="1" type="ORF">CF394_11190</name>
</gene>
<sequence>NTKAEETLADRDQIFTYNVKTSVPTDVSSFSVSDTLESVLDYAGSASAILNGQALDASQIKVEGQTITLTLTKEQVKANGGQAVELSFTAKIKAGA</sequence>
<proteinExistence type="predicted"/>
<evidence type="ECO:0000313" key="2">
    <source>
        <dbReference type="Proteomes" id="UP000217065"/>
    </source>
</evidence>